<evidence type="ECO:0000256" key="3">
    <source>
        <dbReference type="PROSITE-ProRule" id="PRU00059"/>
    </source>
</evidence>
<evidence type="ECO:0000256" key="4">
    <source>
        <dbReference type="SAM" id="MobiDB-lite"/>
    </source>
</evidence>
<keyword evidence="2" id="KW-1015">Disulfide bond</keyword>
<comment type="caution">
    <text evidence="7">The sequence shown here is derived from an EMBL/GenBank/DDBJ whole genome shotgun (WGS) entry which is preliminary data.</text>
</comment>
<dbReference type="Pfam" id="PF00431">
    <property type="entry name" value="CUB"/>
    <property type="match status" value="3"/>
</dbReference>
<comment type="caution">
    <text evidence="3">Lacks conserved residue(s) required for the propagation of feature annotation.</text>
</comment>
<dbReference type="SMART" id="SM00042">
    <property type="entry name" value="CUB"/>
    <property type="match status" value="2"/>
</dbReference>
<name>A0A4E0S3I2_FASHE</name>
<evidence type="ECO:0000259" key="6">
    <source>
        <dbReference type="PROSITE" id="PS01180"/>
    </source>
</evidence>
<dbReference type="InterPro" id="IPR035914">
    <property type="entry name" value="Sperma_CUB_dom_sf"/>
</dbReference>
<feature type="compositionally biased region" description="Polar residues" evidence="4">
    <location>
        <begin position="408"/>
        <end position="429"/>
    </location>
</feature>
<organism evidence="7 8">
    <name type="scientific">Fasciola hepatica</name>
    <name type="common">Liver fluke</name>
    <dbReference type="NCBI Taxonomy" id="6192"/>
    <lineage>
        <taxon>Eukaryota</taxon>
        <taxon>Metazoa</taxon>
        <taxon>Spiralia</taxon>
        <taxon>Lophotrochozoa</taxon>
        <taxon>Platyhelminthes</taxon>
        <taxon>Trematoda</taxon>
        <taxon>Digenea</taxon>
        <taxon>Plagiorchiida</taxon>
        <taxon>Echinostomata</taxon>
        <taxon>Echinostomatoidea</taxon>
        <taxon>Fasciolidae</taxon>
        <taxon>Fasciola</taxon>
    </lineage>
</organism>
<keyword evidence="5" id="KW-0732">Signal</keyword>
<dbReference type="Proteomes" id="UP000230066">
    <property type="component" value="Unassembled WGS sequence"/>
</dbReference>
<evidence type="ECO:0000256" key="2">
    <source>
        <dbReference type="ARBA" id="ARBA00023157"/>
    </source>
</evidence>
<evidence type="ECO:0000256" key="5">
    <source>
        <dbReference type="SAM" id="SignalP"/>
    </source>
</evidence>
<evidence type="ECO:0000313" key="8">
    <source>
        <dbReference type="Proteomes" id="UP000230066"/>
    </source>
</evidence>
<dbReference type="InterPro" id="IPR000859">
    <property type="entry name" value="CUB_dom"/>
</dbReference>
<feature type="domain" description="CUB" evidence="6">
    <location>
        <begin position="150"/>
        <end position="265"/>
    </location>
</feature>
<evidence type="ECO:0000313" key="7">
    <source>
        <dbReference type="EMBL" id="THD27480.1"/>
    </source>
</evidence>
<keyword evidence="1" id="KW-0677">Repeat</keyword>
<dbReference type="SUPFAM" id="SSF49854">
    <property type="entry name" value="Spermadhesin, CUB domain"/>
    <property type="match status" value="3"/>
</dbReference>
<protein>
    <recommendedName>
        <fullName evidence="6">CUB domain-containing protein</fullName>
    </recommendedName>
</protein>
<dbReference type="Gene3D" id="2.60.120.290">
    <property type="entry name" value="Spermadhesin, CUB domain"/>
    <property type="match status" value="3"/>
</dbReference>
<sequence length="451" mass="50286">MRSIQISFFLLLHTCILLQSSKAQENLCGKREWFLTEEETAFYVPAELQFTETTTCTYKVRGIIGTTIALRINSILLGKGGHCNLDNITVAEDESLLGNSTEYTCGNTTANLSVEKNVMVIRIYTSTIPARNFVNATLIQRLALENPEICGNGSVEFNGKPRILEVPVKNKAFTEPTVCNYRILSRQEDRLGLVVASMNLKSEGNCTNDYLQVSDPRFDLTRGDKYCDENRPSRPFFTSSNAMFIVFRAQTAPTKANLRAVYYKGQSSQEVNACGPQVVRLSDQSQYFFVPYGANFTKETTCNYVVIGKPEHRIKLEIRSINLGNTTVCNTDYIKVAESDEALANSSQITCHNQTRTFEVPFNVMFIEIQLKTDIQRSFVRAVLKPAKPSPTTRSTDRSRSITVSPIEPNQTTPGITDGSGTKRATSGNDSSAVRSQILVWLVVTLAAWIH</sequence>
<dbReference type="PANTHER" id="PTHR24251">
    <property type="entry name" value="OVOCHYMASE-RELATED"/>
    <property type="match status" value="1"/>
</dbReference>
<accession>A0A4E0S3I2</accession>
<dbReference type="PROSITE" id="PS01180">
    <property type="entry name" value="CUB"/>
    <property type="match status" value="1"/>
</dbReference>
<keyword evidence="8" id="KW-1185">Reference proteome</keyword>
<gene>
    <name evidence="7" type="ORF">D915_001440</name>
</gene>
<dbReference type="CDD" id="cd00041">
    <property type="entry name" value="CUB"/>
    <property type="match status" value="2"/>
</dbReference>
<dbReference type="EMBL" id="JXXN02000410">
    <property type="protein sequence ID" value="THD27480.1"/>
    <property type="molecule type" value="Genomic_DNA"/>
</dbReference>
<evidence type="ECO:0000256" key="1">
    <source>
        <dbReference type="ARBA" id="ARBA00022737"/>
    </source>
</evidence>
<feature type="chain" id="PRO_5020023280" description="CUB domain-containing protein" evidence="5">
    <location>
        <begin position="24"/>
        <end position="451"/>
    </location>
</feature>
<feature type="signal peptide" evidence="5">
    <location>
        <begin position="1"/>
        <end position="23"/>
    </location>
</feature>
<dbReference type="PANTHER" id="PTHR24251:SF37">
    <property type="entry name" value="CUB DOMAIN-CONTAINING PROTEIN"/>
    <property type="match status" value="1"/>
</dbReference>
<reference evidence="7" key="1">
    <citation type="submission" date="2019-03" db="EMBL/GenBank/DDBJ databases">
        <title>Improved annotation for the trematode Fasciola hepatica.</title>
        <authorList>
            <person name="Choi Y.-J."/>
            <person name="Martin J."/>
            <person name="Mitreva M."/>
        </authorList>
    </citation>
    <scope>NUCLEOTIDE SEQUENCE [LARGE SCALE GENOMIC DNA]</scope>
</reference>
<feature type="region of interest" description="Disordered" evidence="4">
    <location>
        <begin position="387"/>
        <end position="429"/>
    </location>
</feature>
<proteinExistence type="predicted"/>
<dbReference type="AlphaFoldDB" id="A0A4E0S3I2"/>